<dbReference type="GO" id="GO:1904680">
    <property type="term" value="F:peptide transmembrane transporter activity"/>
    <property type="evidence" value="ECO:0007669"/>
    <property type="project" value="TreeGrafter"/>
</dbReference>
<accession>A0A2P2GUE4</accession>
<evidence type="ECO:0000313" key="3">
    <source>
        <dbReference type="Proteomes" id="UP000265325"/>
    </source>
</evidence>
<dbReference type="InterPro" id="IPR000914">
    <property type="entry name" value="SBP_5_dom"/>
</dbReference>
<dbReference type="EMBL" id="LAQS01000008">
    <property type="protein sequence ID" value="KKZ74479.1"/>
    <property type="molecule type" value="Genomic_DNA"/>
</dbReference>
<feature type="domain" description="Solute-binding protein family 5" evidence="1">
    <location>
        <begin position="66"/>
        <end position="449"/>
    </location>
</feature>
<dbReference type="GO" id="GO:0015833">
    <property type="term" value="P:peptide transport"/>
    <property type="evidence" value="ECO:0007669"/>
    <property type="project" value="TreeGrafter"/>
</dbReference>
<dbReference type="Pfam" id="PF00496">
    <property type="entry name" value="SBP_bac_5"/>
    <property type="match status" value="1"/>
</dbReference>
<dbReference type="PANTHER" id="PTHR30290">
    <property type="entry name" value="PERIPLASMIC BINDING COMPONENT OF ABC TRANSPORTER"/>
    <property type="match status" value="1"/>
</dbReference>
<dbReference type="PIRSF" id="PIRSF002741">
    <property type="entry name" value="MppA"/>
    <property type="match status" value="1"/>
</dbReference>
<comment type="caution">
    <text evidence="2">The sequence shown here is derived from an EMBL/GenBank/DDBJ whole genome shotgun (WGS) entry which is preliminary data.</text>
</comment>
<dbReference type="InterPro" id="IPR030678">
    <property type="entry name" value="Peptide/Ni-bd"/>
</dbReference>
<organism evidence="2 3">
    <name type="scientific">Streptomyces showdoensis</name>
    <dbReference type="NCBI Taxonomy" id="68268"/>
    <lineage>
        <taxon>Bacteria</taxon>
        <taxon>Bacillati</taxon>
        <taxon>Actinomycetota</taxon>
        <taxon>Actinomycetes</taxon>
        <taxon>Kitasatosporales</taxon>
        <taxon>Streptomycetaceae</taxon>
        <taxon>Streptomyces</taxon>
    </lineage>
</organism>
<sequence>MAFNAAARGVVNPSDHRGGTLRYVRTDDFDSLDPADTYYAYTWNFIRLIGRPLVGYRTGGDGGPLLVPDLAEALGEASDDNRTWTYRLREGIRFEDGSPVTSRDVAYAVLRAAFPERVYEGPAARGGPAYFRQYLTGPEGIETPDERTLVFRLREPFAAFDYFAALPTTIPVPRGRDTFPRYRLRPVSSGPYRIDAYAPGAELTLDRNPHWEAATDPVRTALPDRITVRLGVSGAEVDRILLDGEADIDLAGVGVQPATQARILAEPALRERVDNPTTGFVWLYCINQNIGPLADVHARRAVQYATDKAAMLLAYGGDPAGEIATTLLPASVLGHSPFDRYPVGPEGTGDLEAARRELALAGLPEGFTTRIGAREDRTKEWNAALALSAGLARVGIRAEVVPYSSGDYFTKAVGVPAYVREHGIGIVMFGWAADFPDGYGFLQQIADSRAIKETGNQNLGELASARIDGLLDRGAATRDERERARIWADVDRAALDEAVMCPYMYVKSVLFRGARTANVLMSPAYGMYDYAVLSVAGDGAASGPDGGTTGGTNG</sequence>
<dbReference type="OrthoDB" id="5240629at2"/>
<dbReference type="SUPFAM" id="SSF53850">
    <property type="entry name" value="Periplasmic binding protein-like II"/>
    <property type="match status" value="1"/>
</dbReference>
<dbReference type="InterPro" id="IPR039424">
    <property type="entry name" value="SBP_5"/>
</dbReference>
<dbReference type="CDD" id="cd08506">
    <property type="entry name" value="PBP2_clavulanate_OppA2"/>
    <property type="match status" value="1"/>
</dbReference>
<dbReference type="AlphaFoldDB" id="A0A2P2GUE4"/>
<evidence type="ECO:0000313" key="2">
    <source>
        <dbReference type="EMBL" id="KKZ74479.1"/>
    </source>
</evidence>
<dbReference type="Gene3D" id="3.40.190.10">
    <property type="entry name" value="Periplasmic binding protein-like II"/>
    <property type="match status" value="1"/>
</dbReference>
<proteinExistence type="predicted"/>
<dbReference type="GO" id="GO:0042597">
    <property type="term" value="C:periplasmic space"/>
    <property type="evidence" value="ECO:0007669"/>
    <property type="project" value="UniProtKB-ARBA"/>
</dbReference>
<dbReference type="PANTHER" id="PTHR30290:SF83">
    <property type="entry name" value="ABC TRANSPORTER SUBSTRATE-BINDING PROTEIN"/>
    <property type="match status" value="1"/>
</dbReference>
<protein>
    <submittedName>
        <fullName evidence="2">ABC transporter substrate-binding protein</fullName>
    </submittedName>
</protein>
<evidence type="ECO:0000259" key="1">
    <source>
        <dbReference type="Pfam" id="PF00496"/>
    </source>
</evidence>
<gene>
    <name evidence="2" type="ORF">VO63_06855</name>
</gene>
<dbReference type="GO" id="GO:0043190">
    <property type="term" value="C:ATP-binding cassette (ABC) transporter complex"/>
    <property type="evidence" value="ECO:0007669"/>
    <property type="project" value="InterPro"/>
</dbReference>
<dbReference type="Gene3D" id="3.10.105.10">
    <property type="entry name" value="Dipeptide-binding Protein, Domain 3"/>
    <property type="match status" value="1"/>
</dbReference>
<dbReference type="RefSeq" id="WP_046906687.1">
    <property type="nucleotide sequence ID" value="NZ_BAAAXG010000013.1"/>
</dbReference>
<reference evidence="2 3" key="1">
    <citation type="submission" date="2015-05" db="EMBL/GenBank/DDBJ databases">
        <title>Draft Genome assembly of Streptomyces showdoensis.</title>
        <authorList>
            <person name="Thapa K.K."/>
            <person name="Metsa-Ketela M."/>
        </authorList>
    </citation>
    <scope>NUCLEOTIDE SEQUENCE [LARGE SCALE GENOMIC DNA]</scope>
    <source>
        <strain evidence="2 3">ATCC 15227</strain>
    </source>
</reference>
<keyword evidence="3" id="KW-1185">Reference proteome</keyword>
<dbReference type="Proteomes" id="UP000265325">
    <property type="component" value="Unassembled WGS sequence"/>
</dbReference>
<name>A0A2P2GUE4_STREW</name>